<dbReference type="Gene3D" id="3.40.50.2300">
    <property type="match status" value="1"/>
</dbReference>
<organism evidence="11 12">
    <name type="scientific">Persicimonas caeni</name>
    <dbReference type="NCBI Taxonomy" id="2292766"/>
    <lineage>
        <taxon>Bacteria</taxon>
        <taxon>Deltaproteobacteria</taxon>
        <taxon>Bradymonadales</taxon>
        <taxon>Bradymonadaceae</taxon>
        <taxon>Persicimonas</taxon>
    </lineage>
</organism>
<keyword evidence="1 6" id="KW-0597">Phosphoprotein</keyword>
<dbReference type="InterPro" id="IPR001789">
    <property type="entry name" value="Sig_transdc_resp-reg_receiver"/>
</dbReference>
<evidence type="ECO:0000256" key="4">
    <source>
        <dbReference type="ARBA" id="ARBA00023125"/>
    </source>
</evidence>
<evidence type="ECO:0000259" key="9">
    <source>
        <dbReference type="PROSITE" id="PS50110"/>
    </source>
</evidence>
<dbReference type="Gene3D" id="1.10.10.10">
    <property type="entry name" value="Winged helix-like DNA-binding domain superfamily/Winged helix DNA-binding domain"/>
    <property type="match status" value="1"/>
</dbReference>
<dbReference type="Pfam" id="PF00072">
    <property type="entry name" value="Response_reg"/>
    <property type="match status" value="1"/>
</dbReference>
<dbReference type="FunFam" id="3.40.50.2300:FF:000002">
    <property type="entry name" value="DNA-binding response regulator PhoP"/>
    <property type="match status" value="1"/>
</dbReference>
<feature type="DNA-binding region" description="OmpR/PhoB-type" evidence="7">
    <location>
        <begin position="126"/>
        <end position="228"/>
    </location>
</feature>
<evidence type="ECO:0000256" key="7">
    <source>
        <dbReference type="PROSITE-ProRule" id="PRU01091"/>
    </source>
</evidence>
<evidence type="ECO:0000256" key="3">
    <source>
        <dbReference type="ARBA" id="ARBA00023015"/>
    </source>
</evidence>
<keyword evidence="3" id="KW-0805">Transcription regulation</keyword>
<dbReference type="GO" id="GO:0032993">
    <property type="term" value="C:protein-DNA complex"/>
    <property type="evidence" value="ECO:0007669"/>
    <property type="project" value="TreeGrafter"/>
</dbReference>
<dbReference type="GO" id="GO:0006355">
    <property type="term" value="P:regulation of DNA-templated transcription"/>
    <property type="evidence" value="ECO:0007669"/>
    <property type="project" value="InterPro"/>
</dbReference>
<dbReference type="PANTHER" id="PTHR48111">
    <property type="entry name" value="REGULATOR OF RPOS"/>
    <property type="match status" value="1"/>
</dbReference>
<accession>A0A4Y6PN96</accession>
<dbReference type="SUPFAM" id="SSF46894">
    <property type="entry name" value="C-terminal effector domain of the bipartite response regulators"/>
    <property type="match status" value="1"/>
</dbReference>
<evidence type="ECO:0000313" key="11">
    <source>
        <dbReference type="EMBL" id="QDG49764.1"/>
    </source>
</evidence>
<evidence type="ECO:0000256" key="2">
    <source>
        <dbReference type="ARBA" id="ARBA00023012"/>
    </source>
</evidence>
<dbReference type="Pfam" id="PF00486">
    <property type="entry name" value="Trans_reg_C"/>
    <property type="match status" value="1"/>
</dbReference>
<dbReference type="Gene3D" id="6.10.250.690">
    <property type="match status" value="1"/>
</dbReference>
<keyword evidence="2" id="KW-0902">Two-component regulatory system</keyword>
<dbReference type="InterPro" id="IPR036388">
    <property type="entry name" value="WH-like_DNA-bd_sf"/>
</dbReference>
<dbReference type="OrthoDB" id="9793321at2"/>
<feature type="compositionally biased region" description="Basic and acidic residues" evidence="8">
    <location>
        <begin position="227"/>
        <end position="236"/>
    </location>
</feature>
<evidence type="ECO:0000313" key="12">
    <source>
        <dbReference type="Proteomes" id="UP000315995"/>
    </source>
</evidence>
<evidence type="ECO:0000256" key="5">
    <source>
        <dbReference type="ARBA" id="ARBA00023163"/>
    </source>
</evidence>
<feature type="compositionally biased region" description="Acidic residues" evidence="8">
    <location>
        <begin position="237"/>
        <end position="247"/>
    </location>
</feature>
<evidence type="ECO:0000256" key="1">
    <source>
        <dbReference type="ARBA" id="ARBA00022553"/>
    </source>
</evidence>
<dbReference type="CDD" id="cd00383">
    <property type="entry name" value="trans_reg_C"/>
    <property type="match status" value="1"/>
</dbReference>
<feature type="domain" description="Response regulatory" evidence="9">
    <location>
        <begin position="2"/>
        <end position="116"/>
    </location>
</feature>
<dbReference type="GO" id="GO:0000976">
    <property type="term" value="F:transcription cis-regulatory region binding"/>
    <property type="evidence" value="ECO:0007669"/>
    <property type="project" value="TreeGrafter"/>
</dbReference>
<keyword evidence="5" id="KW-0804">Transcription</keyword>
<reference evidence="11 12" key="1">
    <citation type="submission" date="2019-06" db="EMBL/GenBank/DDBJ databases">
        <title>Persicimonas caeni gen. nov., sp. nov., a predatory bacterium isolated from solar saltern.</title>
        <authorList>
            <person name="Wang S."/>
        </authorList>
    </citation>
    <scope>NUCLEOTIDE SEQUENCE [LARGE SCALE GENOMIC DNA]</scope>
    <source>
        <strain evidence="11 12">YN101</strain>
    </source>
</reference>
<dbReference type="PROSITE" id="PS50110">
    <property type="entry name" value="RESPONSE_REGULATORY"/>
    <property type="match status" value="1"/>
</dbReference>
<feature type="domain" description="OmpR/PhoB-type" evidence="10">
    <location>
        <begin position="126"/>
        <end position="228"/>
    </location>
</feature>
<protein>
    <submittedName>
        <fullName evidence="11">Response regulator transcription factor</fullName>
    </submittedName>
</protein>
<dbReference type="SUPFAM" id="SSF52172">
    <property type="entry name" value="CheY-like"/>
    <property type="match status" value="1"/>
</dbReference>
<evidence type="ECO:0000256" key="8">
    <source>
        <dbReference type="SAM" id="MobiDB-lite"/>
    </source>
</evidence>
<dbReference type="SMART" id="SM00448">
    <property type="entry name" value="REC"/>
    <property type="match status" value="1"/>
</dbReference>
<feature type="modified residue" description="4-aspartylphosphate" evidence="6">
    <location>
        <position position="51"/>
    </location>
</feature>
<dbReference type="SMART" id="SM00862">
    <property type="entry name" value="Trans_reg_C"/>
    <property type="match status" value="1"/>
</dbReference>
<dbReference type="InterPro" id="IPR016032">
    <property type="entry name" value="Sig_transdc_resp-reg_C-effctor"/>
</dbReference>
<gene>
    <name evidence="11" type="ORF">FIV42_03130</name>
</gene>
<accession>A0A5B8XZ60</accession>
<dbReference type="InterPro" id="IPR011006">
    <property type="entry name" value="CheY-like_superfamily"/>
</dbReference>
<dbReference type="GO" id="GO:0000156">
    <property type="term" value="F:phosphorelay response regulator activity"/>
    <property type="evidence" value="ECO:0007669"/>
    <property type="project" value="TreeGrafter"/>
</dbReference>
<dbReference type="GO" id="GO:0005829">
    <property type="term" value="C:cytosol"/>
    <property type="evidence" value="ECO:0007669"/>
    <property type="project" value="TreeGrafter"/>
</dbReference>
<name>A0A4Y6PN96_PERCE</name>
<feature type="region of interest" description="Disordered" evidence="8">
    <location>
        <begin position="226"/>
        <end position="247"/>
    </location>
</feature>
<sequence length="247" mass="28024">MLVLIVEDDERVGQFLYRGLREEGYKVDLCETAADAEAQGLAQPYDVVLLDWMLPDADGLTVLRHWREAGMSAPVIMLTARTGVDATVLALDSGADDYIEKPFSFEELLARLRAQTRRAHTTGTAPHLVQVGSARVDLRSRSVSRGGEDFELTGREFELLDHFLKHRGETLGRARILDRVWGMSHDPTTNVVDVYVRYLRNKLDPDDLADNAESVIQTVRGRGYRLRPQDEFTKQDELDEQQEHDDE</sequence>
<dbReference type="RefSeq" id="WP_141196261.1">
    <property type="nucleotide sequence ID" value="NZ_CP041186.1"/>
</dbReference>
<proteinExistence type="predicted"/>
<keyword evidence="12" id="KW-1185">Reference proteome</keyword>
<dbReference type="AlphaFoldDB" id="A0A4Y6PN96"/>
<evidence type="ECO:0000256" key="6">
    <source>
        <dbReference type="PROSITE-ProRule" id="PRU00169"/>
    </source>
</evidence>
<dbReference type="Proteomes" id="UP000315995">
    <property type="component" value="Chromosome"/>
</dbReference>
<dbReference type="CDD" id="cd17624">
    <property type="entry name" value="REC_OmpR_PmrA-like"/>
    <property type="match status" value="1"/>
</dbReference>
<dbReference type="InterPro" id="IPR001867">
    <property type="entry name" value="OmpR/PhoB-type_DNA-bd"/>
</dbReference>
<evidence type="ECO:0000259" key="10">
    <source>
        <dbReference type="PROSITE" id="PS51755"/>
    </source>
</evidence>
<keyword evidence="4 7" id="KW-0238">DNA-binding</keyword>
<dbReference type="PROSITE" id="PS51755">
    <property type="entry name" value="OMPR_PHOB"/>
    <property type="match status" value="1"/>
</dbReference>
<dbReference type="InterPro" id="IPR039420">
    <property type="entry name" value="WalR-like"/>
</dbReference>
<dbReference type="EMBL" id="CP041186">
    <property type="protein sequence ID" value="QDG49764.1"/>
    <property type="molecule type" value="Genomic_DNA"/>
</dbReference>
<dbReference type="PANTHER" id="PTHR48111:SF1">
    <property type="entry name" value="TWO-COMPONENT RESPONSE REGULATOR ORR33"/>
    <property type="match status" value="1"/>
</dbReference>